<gene>
    <name evidence="3" type="ORF">ICL07_02060</name>
</gene>
<dbReference type="Proteomes" id="UP000659124">
    <property type="component" value="Unassembled WGS sequence"/>
</dbReference>
<sequence>MKKKILVPVFVLLAGIGQLSARQTSLPTEVARLEFKARQSLPVAPEAAQLGKYGNVPVSLFTGTPQISIPLHEFKGQMLSLPISLSYNNGGFKPGEVAPWVGMGWSLNAGGVITRGVMGNPDINENYYDNGPLVLPPSSDVFAYQDFLKQMKMEIRDLQPDMYYYNFAGKSGKFMVLPDKSIVKKERDNLTITYNHPDEFVITDENGTTYRFASPEQTRMQLMDDIQEEAPPRRSYSYNSSWYLTSMVSVNNVERIDFTYESTIEGAISEEISQNRSVTLSMITTHKRPSGSDYSEQGSAVTTSPPFVWAKRKFLKSVVYSRAGDRVGSVELESVSNRPDSNFPLDKQLKSIKIYEGKLQKQYSLGYGFFGGPGSTSSQKRMHLDTLAQVLQWPASETPPPPYLFTYNEMGSPPERSTAGLDHWGFYNGYGNSSLVPAITFPNGRSVGDGALRNPNFSGSISGVLSRITYPTGGYTEFAYEQHDALLQDSSTRDVGGIRIREITDYSYASKKGTVKRYEYQLENGKTSGKSDNNFPRYDVTTSMHRWPPPIVIGGSEEQSTVNYTVSANSVYGMGAVQGSHIGYSRVTEYQYDFNNYQPLGKTVYQYHIGSIDQFDDHVGNGDLEKKSVYDNNDRLLSELSNTYTYQIIGNVPQVRVKLKAAQDNLTQWCKKQDANGMFTYEGRGVWKSMGDCLEVRTFTNILYSDGYTIWAQQKQLVQQTEKTFDLMTGNYLTSIRKMTYGSDKHTFPTQINDLTTNNEEVVTVKKYAGDYIGVNGSTAGIAALTSAGMYGTEIESIQYRQQTDGSNKRLISGLLTYYDQYQPVSTFRLEAAGAPDTWVTSSWGGNNLVTDSRYKPLASYKYSFGQIVEQRKDNDAPQAFAREYPDRYPVMVVNNALFEEIAYTGFEQMSMYGGNWTNSGGVFDLNSGHTGRYSLKIPVTGYLQCNLGASVTKPMVVSYWSKTGPLTVTQEGTTSVPLSTTGITRNGWTFYLHRTSGIAGVFRLSGTDAWIDDVQIYPADAQATTYTYEPGVGISSSTTPDNITTCYEYDALNRLLNVRDDKGNIVQNYTYNYGPGTPMTPAAQTLFYNAEVSRGFVKNDCTLGEPTTVNYRVKYGTHTSAVGQADADALANAEINARGQTYANAHGECLFYNGYQSGNFFKNDCPPENGQGMVYKYEVEARKWSSPVSQAAADQLALDDINTNGQAAANTYGTCSCAAEGKRFINGVCETGNMYYLSSVPENGKYRCTYQYQFSDGSTSQIYTKLSPINCVSL</sequence>
<dbReference type="InterPro" id="IPR046020">
    <property type="entry name" value="DUF5977"/>
</dbReference>
<dbReference type="EMBL" id="JACVFC010000001">
    <property type="protein sequence ID" value="MBC9929138.1"/>
    <property type="molecule type" value="Genomic_DNA"/>
</dbReference>
<name>A0ABR7TFK8_9BACT</name>
<evidence type="ECO:0000259" key="2">
    <source>
        <dbReference type="Pfam" id="PF19404"/>
    </source>
</evidence>
<keyword evidence="1" id="KW-0732">Signal</keyword>
<evidence type="ECO:0000256" key="1">
    <source>
        <dbReference type="SAM" id="SignalP"/>
    </source>
</evidence>
<feature type="domain" description="DUF5977" evidence="2">
    <location>
        <begin position="1152"/>
        <end position="1217"/>
    </location>
</feature>
<dbReference type="RefSeq" id="WP_188086286.1">
    <property type="nucleotide sequence ID" value="NZ_JACVFC010000001.1"/>
</dbReference>
<feature type="chain" id="PRO_5045325580" description="DUF5977 domain-containing protein" evidence="1">
    <location>
        <begin position="22"/>
        <end position="1275"/>
    </location>
</feature>
<organism evidence="3 4">
    <name type="scientific">Chitinophaga qingshengii</name>
    <dbReference type="NCBI Taxonomy" id="1569794"/>
    <lineage>
        <taxon>Bacteria</taxon>
        <taxon>Pseudomonadati</taxon>
        <taxon>Bacteroidota</taxon>
        <taxon>Chitinophagia</taxon>
        <taxon>Chitinophagales</taxon>
        <taxon>Chitinophagaceae</taxon>
        <taxon>Chitinophaga</taxon>
    </lineage>
</organism>
<proteinExistence type="predicted"/>
<evidence type="ECO:0000313" key="4">
    <source>
        <dbReference type="Proteomes" id="UP000659124"/>
    </source>
</evidence>
<comment type="caution">
    <text evidence="3">The sequence shown here is derived from an EMBL/GenBank/DDBJ whole genome shotgun (WGS) entry which is preliminary data.</text>
</comment>
<evidence type="ECO:0000313" key="3">
    <source>
        <dbReference type="EMBL" id="MBC9929138.1"/>
    </source>
</evidence>
<reference evidence="3 4" key="1">
    <citation type="submission" date="2020-09" db="EMBL/GenBank/DDBJ databases">
        <title>Genome sequences of type strains of Chitinophaga qingshengii and Chitinophaga varians.</title>
        <authorList>
            <person name="Kittiwongwattana C."/>
        </authorList>
    </citation>
    <scope>NUCLEOTIDE SEQUENCE [LARGE SCALE GENOMIC DNA]</scope>
    <source>
        <strain evidence="3 4">JCM 30026</strain>
    </source>
</reference>
<keyword evidence="4" id="KW-1185">Reference proteome</keyword>
<dbReference type="Pfam" id="PF19404">
    <property type="entry name" value="DUF5977"/>
    <property type="match status" value="2"/>
</dbReference>
<accession>A0ABR7TFK8</accession>
<feature type="signal peptide" evidence="1">
    <location>
        <begin position="1"/>
        <end position="21"/>
    </location>
</feature>
<feature type="domain" description="DUF5977" evidence="2">
    <location>
        <begin position="1088"/>
        <end position="1150"/>
    </location>
</feature>
<protein>
    <recommendedName>
        <fullName evidence="2">DUF5977 domain-containing protein</fullName>
    </recommendedName>
</protein>